<dbReference type="AlphaFoldDB" id="A0A5A8DNE8"/>
<dbReference type="PANTHER" id="PTHR24104:SF25">
    <property type="entry name" value="PROTEIN LIN-41"/>
    <property type="match status" value="1"/>
</dbReference>
<dbReference type="Gene3D" id="2.120.10.30">
    <property type="entry name" value="TolB, C-terminal domain"/>
    <property type="match status" value="1"/>
</dbReference>
<protein>
    <recommendedName>
        <fullName evidence="8">SMP-30/Gluconolactonase/LRE-like region domain-containing protein</fullName>
    </recommendedName>
</protein>
<evidence type="ECO:0008006" key="8">
    <source>
        <dbReference type="Google" id="ProtNLM"/>
    </source>
</evidence>
<evidence type="ECO:0000313" key="7">
    <source>
        <dbReference type="Proteomes" id="UP000324907"/>
    </source>
</evidence>
<evidence type="ECO:0000313" key="3">
    <source>
        <dbReference type="EMBL" id="KAA0166932.1"/>
    </source>
</evidence>
<comment type="caution">
    <text evidence="3">The sequence shown here is derived from an EMBL/GenBank/DDBJ whole genome shotgun (WGS) entry which is preliminary data.</text>
</comment>
<dbReference type="PANTHER" id="PTHR24104">
    <property type="entry name" value="E3 UBIQUITIN-PROTEIN LIGASE NHLRC1-RELATED"/>
    <property type="match status" value="1"/>
</dbReference>
<accession>A0A5A8DNE8</accession>
<sequence length="324" mass="34677">MRLLCVMLAALAARAALPRYELDTAFAPEWGAPIQRMSAAAFANGRVFAVERGPDQPYASLVHVLSPTGKALFEFGKGVIETAHGAHIGDTPEGSRLFITDMGDFTVKVFDFESGTLLRTFGEPHKEGTSLDPIQFGNVADVATDPRNASRFFVVDGDGGPNNRLLALDWASGRVLWSRGGAPTAKPGGFDVPHSVAWDAGRQAVWVADRSNNRTQVLSARDGSFLFEWSCFLPGSQPWSVRIDSVRGTVLVADGTAGYLYVMPLPSADDPNPACRVSQALPLPPAAAKLHEMAVDETTGAIYIAQVGDPTALLKLRVMPTGRD</sequence>
<evidence type="ECO:0000313" key="5">
    <source>
        <dbReference type="Proteomes" id="UP000322899"/>
    </source>
</evidence>
<keyword evidence="6" id="KW-1185">Reference proteome</keyword>
<dbReference type="Proteomes" id="UP000323011">
    <property type="component" value="Unassembled WGS sequence"/>
</dbReference>
<feature type="chain" id="PRO_5036365953" description="SMP-30/Gluconolactonase/LRE-like region domain-containing protein" evidence="1">
    <location>
        <begin position="16"/>
        <end position="324"/>
    </location>
</feature>
<name>A0A5A8DNE8_CAFRO</name>
<dbReference type="Proteomes" id="UP000322899">
    <property type="component" value="Unassembled WGS sequence"/>
</dbReference>
<organism evidence="3 7">
    <name type="scientific">Cafeteria roenbergensis</name>
    <name type="common">Marine flagellate</name>
    <dbReference type="NCBI Taxonomy" id="33653"/>
    <lineage>
        <taxon>Eukaryota</taxon>
        <taxon>Sar</taxon>
        <taxon>Stramenopiles</taxon>
        <taxon>Bigyra</taxon>
        <taxon>Opalozoa</taxon>
        <taxon>Bicosoecida</taxon>
        <taxon>Cafeteriaceae</taxon>
        <taxon>Cafeteria</taxon>
    </lineage>
</organism>
<evidence type="ECO:0000256" key="1">
    <source>
        <dbReference type="SAM" id="SignalP"/>
    </source>
</evidence>
<gene>
    <name evidence="4" type="ORF">FNF27_04861</name>
    <name evidence="3" type="ORF">FNF28_03004</name>
    <name evidence="2" type="ORF">FNF29_05316</name>
</gene>
<dbReference type="InterPro" id="IPR011042">
    <property type="entry name" value="6-blade_b-propeller_TolB-like"/>
</dbReference>
<evidence type="ECO:0000313" key="4">
    <source>
        <dbReference type="EMBL" id="KAA0173711.1"/>
    </source>
</evidence>
<proteinExistence type="predicted"/>
<keyword evidence="1" id="KW-0732">Signal</keyword>
<dbReference type="EMBL" id="VLTO01000030">
    <property type="protein sequence ID" value="KAA0173711.1"/>
    <property type="molecule type" value="Genomic_DNA"/>
</dbReference>
<dbReference type="Proteomes" id="UP000324907">
    <property type="component" value="Unassembled WGS sequence"/>
</dbReference>
<dbReference type="EMBL" id="VLTL01000037">
    <property type="protein sequence ID" value="KAA0166932.1"/>
    <property type="molecule type" value="Genomic_DNA"/>
</dbReference>
<dbReference type="OrthoDB" id="342730at2759"/>
<dbReference type="InterPro" id="IPR050952">
    <property type="entry name" value="TRIM-NHL_E3_ligases"/>
</dbReference>
<feature type="signal peptide" evidence="1">
    <location>
        <begin position="1"/>
        <end position="15"/>
    </location>
</feature>
<dbReference type="GO" id="GO:0008270">
    <property type="term" value="F:zinc ion binding"/>
    <property type="evidence" value="ECO:0007669"/>
    <property type="project" value="UniProtKB-KW"/>
</dbReference>
<reference evidence="5 6" key="1">
    <citation type="submission" date="2019-07" db="EMBL/GenBank/DDBJ databases">
        <title>Genomes of Cafeteria roenbergensis.</title>
        <authorList>
            <person name="Fischer M.G."/>
            <person name="Hackl T."/>
            <person name="Roman M."/>
        </authorList>
    </citation>
    <scope>NUCLEOTIDE SEQUENCE [LARGE SCALE GENOMIC DNA]</scope>
    <source>
        <strain evidence="2 6">BVI</strain>
        <strain evidence="4 5">E4-10P</strain>
        <strain evidence="3 7">RCC970-E3</strain>
    </source>
</reference>
<evidence type="ECO:0000313" key="6">
    <source>
        <dbReference type="Proteomes" id="UP000323011"/>
    </source>
</evidence>
<evidence type="ECO:0000313" key="2">
    <source>
        <dbReference type="EMBL" id="KAA0150304.1"/>
    </source>
</evidence>
<dbReference type="SUPFAM" id="SSF101898">
    <property type="entry name" value="NHL repeat"/>
    <property type="match status" value="1"/>
</dbReference>
<dbReference type="EMBL" id="VLTN01000035">
    <property type="protein sequence ID" value="KAA0150304.1"/>
    <property type="molecule type" value="Genomic_DNA"/>
</dbReference>